<evidence type="ECO:0000313" key="8">
    <source>
        <dbReference type="Proteomes" id="UP000295382"/>
    </source>
</evidence>
<evidence type="ECO:0000256" key="5">
    <source>
        <dbReference type="ARBA" id="ARBA00048348"/>
    </source>
</evidence>
<dbReference type="PROSITE" id="PS00704">
    <property type="entry name" value="PROK_CO2_ANHYDRASE_1"/>
    <property type="match status" value="1"/>
</dbReference>
<dbReference type="OrthoDB" id="9797527at2"/>
<evidence type="ECO:0000256" key="3">
    <source>
        <dbReference type="ARBA" id="ARBA00022833"/>
    </source>
</evidence>
<organism evidence="7 8">
    <name type="scientific">Paucimonas lemoignei</name>
    <name type="common">Pseudomonas lemoignei</name>
    <dbReference type="NCBI Taxonomy" id="29443"/>
    <lineage>
        <taxon>Bacteria</taxon>
        <taxon>Pseudomonadati</taxon>
        <taxon>Pseudomonadota</taxon>
        <taxon>Betaproteobacteria</taxon>
        <taxon>Burkholderiales</taxon>
        <taxon>Burkholderiaceae</taxon>
        <taxon>Paucimonas</taxon>
    </lineage>
</organism>
<comment type="caution">
    <text evidence="7">The sequence shown here is derived from an EMBL/GenBank/DDBJ whole genome shotgun (WGS) entry which is preliminary data.</text>
</comment>
<evidence type="ECO:0000256" key="4">
    <source>
        <dbReference type="ARBA" id="ARBA00023239"/>
    </source>
</evidence>
<accession>A0A4R3HX81</accession>
<keyword evidence="3 6" id="KW-0862">Zinc</keyword>
<dbReference type="GO" id="GO:0004089">
    <property type="term" value="F:carbonate dehydratase activity"/>
    <property type="evidence" value="ECO:0007669"/>
    <property type="project" value="UniProtKB-EC"/>
</dbReference>
<feature type="binding site" evidence="6">
    <location>
        <position position="103"/>
    </location>
    <ligand>
        <name>Zn(2+)</name>
        <dbReference type="ChEBI" id="CHEBI:29105"/>
    </ligand>
</feature>
<evidence type="ECO:0000256" key="2">
    <source>
        <dbReference type="ARBA" id="ARBA00012925"/>
    </source>
</evidence>
<dbReference type="RefSeq" id="WP_132258365.1">
    <property type="nucleotide sequence ID" value="NZ_SLZQ01000004.1"/>
</dbReference>
<dbReference type="EC" id="4.2.1.1" evidence="2"/>
<keyword evidence="8" id="KW-1185">Reference proteome</keyword>
<dbReference type="Proteomes" id="UP000295382">
    <property type="component" value="Unassembled WGS sequence"/>
</dbReference>
<dbReference type="InterPro" id="IPR036874">
    <property type="entry name" value="Carbonic_anhydrase_sf"/>
</dbReference>
<proteinExistence type="inferred from homology"/>
<evidence type="ECO:0000256" key="1">
    <source>
        <dbReference type="ARBA" id="ARBA00006217"/>
    </source>
</evidence>
<dbReference type="SMART" id="SM00947">
    <property type="entry name" value="Pro_CA"/>
    <property type="match status" value="1"/>
</dbReference>
<comment type="similarity">
    <text evidence="1">Belongs to the beta-class carbonic anhydrase family.</text>
</comment>
<dbReference type="PANTHER" id="PTHR11002">
    <property type="entry name" value="CARBONIC ANHYDRASE"/>
    <property type="match status" value="1"/>
</dbReference>
<gene>
    <name evidence="7" type="ORF">EDC30_104227</name>
</gene>
<dbReference type="EMBL" id="SLZQ01000004">
    <property type="protein sequence ID" value="TCS37424.1"/>
    <property type="molecule type" value="Genomic_DNA"/>
</dbReference>
<name>A0A4R3HX81_PAULE</name>
<dbReference type="InterPro" id="IPR001765">
    <property type="entry name" value="Carbonic_anhydrase"/>
</dbReference>
<keyword evidence="6" id="KW-0479">Metal-binding</keyword>
<feature type="binding site" evidence="6">
    <location>
        <position position="106"/>
    </location>
    <ligand>
        <name>Zn(2+)</name>
        <dbReference type="ChEBI" id="CHEBI:29105"/>
    </ligand>
</feature>
<protein>
    <recommendedName>
        <fullName evidence="2">carbonic anhydrase</fullName>
        <ecNumber evidence="2">4.2.1.1</ecNumber>
    </recommendedName>
</protein>
<evidence type="ECO:0000313" key="7">
    <source>
        <dbReference type="EMBL" id="TCS37424.1"/>
    </source>
</evidence>
<dbReference type="CDD" id="cd03378">
    <property type="entry name" value="beta_CA_cladeC"/>
    <property type="match status" value="1"/>
</dbReference>
<comment type="catalytic activity">
    <reaction evidence="5">
        <text>hydrogencarbonate + H(+) = CO2 + H2O</text>
        <dbReference type="Rhea" id="RHEA:10748"/>
        <dbReference type="ChEBI" id="CHEBI:15377"/>
        <dbReference type="ChEBI" id="CHEBI:15378"/>
        <dbReference type="ChEBI" id="CHEBI:16526"/>
        <dbReference type="ChEBI" id="CHEBI:17544"/>
        <dbReference type="EC" id="4.2.1.1"/>
    </reaction>
</comment>
<reference evidence="7 8" key="1">
    <citation type="submission" date="2019-03" db="EMBL/GenBank/DDBJ databases">
        <title>Genomic Encyclopedia of Type Strains, Phase IV (KMG-IV): sequencing the most valuable type-strain genomes for metagenomic binning, comparative biology and taxonomic classification.</title>
        <authorList>
            <person name="Goeker M."/>
        </authorList>
    </citation>
    <scope>NUCLEOTIDE SEQUENCE [LARGE SCALE GENOMIC DNA]</scope>
    <source>
        <strain evidence="7 8">DSM 7445</strain>
    </source>
</reference>
<dbReference type="InterPro" id="IPR015892">
    <property type="entry name" value="Carbonic_anhydrase_CS"/>
</dbReference>
<evidence type="ECO:0000256" key="6">
    <source>
        <dbReference type="PIRSR" id="PIRSR601765-1"/>
    </source>
</evidence>
<feature type="binding site" evidence="6">
    <location>
        <position position="52"/>
    </location>
    <ligand>
        <name>Zn(2+)</name>
        <dbReference type="ChEBI" id="CHEBI:29105"/>
    </ligand>
</feature>
<dbReference type="GO" id="GO:0008270">
    <property type="term" value="F:zinc ion binding"/>
    <property type="evidence" value="ECO:0007669"/>
    <property type="project" value="InterPro"/>
</dbReference>
<dbReference type="PANTHER" id="PTHR11002:SF79">
    <property type="entry name" value="CARBONIC ANHYDRASE 2"/>
    <property type="match status" value="1"/>
</dbReference>
<sequence>MISAIEALQRLREGNHRFVSDVKSMATLSSQTRRSQLTAGQEPFAIILGCSDSRVPAEIIFDQGLGDLFVIRVAGNIVAPSQIGSVEFAAELFHTRLVVVLGHSHCGAIKSTIEELQRPSENQSRNLRAIVDRVRPSVAPLMETELRHQHDELVHQAVRANIRASANHLRHGSEIIEQLIQNDGLLVVGAEYSLETGEVDFFDGVPSQA</sequence>
<feature type="binding site" evidence="6">
    <location>
        <position position="50"/>
    </location>
    <ligand>
        <name>Zn(2+)</name>
        <dbReference type="ChEBI" id="CHEBI:29105"/>
    </ligand>
</feature>
<dbReference type="GO" id="GO:0015976">
    <property type="term" value="P:carbon utilization"/>
    <property type="evidence" value="ECO:0007669"/>
    <property type="project" value="InterPro"/>
</dbReference>
<dbReference type="SUPFAM" id="SSF53056">
    <property type="entry name" value="beta-carbonic anhydrase, cab"/>
    <property type="match status" value="1"/>
</dbReference>
<dbReference type="Pfam" id="PF00484">
    <property type="entry name" value="Pro_CA"/>
    <property type="match status" value="1"/>
</dbReference>
<dbReference type="Gene3D" id="3.40.1050.10">
    <property type="entry name" value="Carbonic anhydrase"/>
    <property type="match status" value="1"/>
</dbReference>
<keyword evidence="4" id="KW-0456">Lyase</keyword>
<comment type="cofactor">
    <cofactor evidence="6">
        <name>Zn(2+)</name>
        <dbReference type="ChEBI" id="CHEBI:29105"/>
    </cofactor>
    <text evidence="6">Binds 1 zinc ion per subunit.</text>
</comment>
<dbReference type="AlphaFoldDB" id="A0A4R3HX81"/>